<name>A0A1Y2ARK2_9TREE</name>
<dbReference type="InParanoid" id="A0A1Y2ARK2"/>
<keyword evidence="2" id="KW-1185">Reference proteome</keyword>
<sequence>MITLQKIPGMARRHMHNCTTLCSSRLNVSIDTTPLLDELRWRQKHTTGPFLRLKCSVVVMKNILD</sequence>
<dbReference type="EMBL" id="MCFC01000060">
    <property type="protein sequence ID" value="ORY25193.1"/>
    <property type="molecule type" value="Genomic_DNA"/>
</dbReference>
<dbReference type="AlphaFoldDB" id="A0A1Y2ARK2"/>
<gene>
    <name evidence="1" type="ORF">BCR39DRAFT_545029</name>
</gene>
<protein>
    <submittedName>
        <fullName evidence="1">Uncharacterized protein</fullName>
    </submittedName>
</protein>
<organism evidence="1 2">
    <name type="scientific">Naematelia encephala</name>
    <dbReference type="NCBI Taxonomy" id="71784"/>
    <lineage>
        <taxon>Eukaryota</taxon>
        <taxon>Fungi</taxon>
        <taxon>Dikarya</taxon>
        <taxon>Basidiomycota</taxon>
        <taxon>Agaricomycotina</taxon>
        <taxon>Tremellomycetes</taxon>
        <taxon>Tremellales</taxon>
        <taxon>Naemateliaceae</taxon>
        <taxon>Naematelia</taxon>
    </lineage>
</organism>
<proteinExistence type="predicted"/>
<reference evidence="1 2" key="1">
    <citation type="submission" date="2016-07" db="EMBL/GenBank/DDBJ databases">
        <title>Pervasive Adenine N6-methylation of Active Genes in Fungi.</title>
        <authorList>
            <consortium name="DOE Joint Genome Institute"/>
            <person name="Mondo S.J."/>
            <person name="Dannebaum R.O."/>
            <person name="Kuo R.C."/>
            <person name="Labutti K."/>
            <person name="Haridas S."/>
            <person name="Kuo A."/>
            <person name="Salamov A."/>
            <person name="Ahrendt S.R."/>
            <person name="Lipzen A."/>
            <person name="Sullivan W."/>
            <person name="Andreopoulos W.B."/>
            <person name="Clum A."/>
            <person name="Lindquist E."/>
            <person name="Daum C."/>
            <person name="Ramamoorthy G.K."/>
            <person name="Gryganskyi A."/>
            <person name="Culley D."/>
            <person name="Magnuson J.K."/>
            <person name="James T.Y."/>
            <person name="O'Malley M.A."/>
            <person name="Stajich J.E."/>
            <person name="Spatafora J.W."/>
            <person name="Visel A."/>
            <person name="Grigoriev I.V."/>
        </authorList>
    </citation>
    <scope>NUCLEOTIDE SEQUENCE [LARGE SCALE GENOMIC DNA]</scope>
    <source>
        <strain evidence="1 2">68-887.2</strain>
    </source>
</reference>
<evidence type="ECO:0000313" key="2">
    <source>
        <dbReference type="Proteomes" id="UP000193986"/>
    </source>
</evidence>
<evidence type="ECO:0000313" key="1">
    <source>
        <dbReference type="EMBL" id="ORY25193.1"/>
    </source>
</evidence>
<comment type="caution">
    <text evidence="1">The sequence shown here is derived from an EMBL/GenBank/DDBJ whole genome shotgun (WGS) entry which is preliminary data.</text>
</comment>
<accession>A0A1Y2ARK2</accession>
<dbReference type="Proteomes" id="UP000193986">
    <property type="component" value="Unassembled WGS sequence"/>
</dbReference>